<reference evidence="3" key="2">
    <citation type="submission" date="2024-01" db="EMBL/GenBank/DDBJ databases">
        <title>Comparative genomics of Cryptococcus and Kwoniella reveals pathogenesis evolution and contrasting modes of karyotype evolution via chromosome fusion or intercentromeric recombination.</title>
        <authorList>
            <person name="Coelho M.A."/>
            <person name="David-Palma M."/>
            <person name="Shea T."/>
            <person name="Bowers K."/>
            <person name="Mcginley-Smith S."/>
            <person name="Mohammad A.W."/>
            <person name="Gnirke A."/>
            <person name="Yurkov A.M."/>
            <person name="Nowrousian M."/>
            <person name="Sun S."/>
            <person name="Cuomo C.A."/>
            <person name="Heitman J."/>
        </authorList>
    </citation>
    <scope>NUCLEOTIDE SEQUENCE</scope>
    <source>
        <strain evidence="3">IND107</strain>
    </source>
</reference>
<proteinExistence type="predicted"/>
<evidence type="ECO:0000256" key="2">
    <source>
        <dbReference type="SAM" id="Phobius"/>
    </source>
</evidence>
<feature type="transmembrane region" description="Helical" evidence="2">
    <location>
        <begin position="20"/>
        <end position="38"/>
    </location>
</feature>
<dbReference type="RefSeq" id="XP_066617149.1">
    <property type="nucleotide sequence ID" value="XM_066755248.1"/>
</dbReference>
<evidence type="ECO:0000313" key="3">
    <source>
        <dbReference type="EMBL" id="KAL0255872.1"/>
    </source>
</evidence>
<comment type="caution">
    <text evidence="3">The sequence shown here is derived from an EMBL/GenBank/DDBJ whole genome shotgun (WGS) entry which is preliminary data.</text>
</comment>
<feature type="transmembrane region" description="Helical" evidence="2">
    <location>
        <begin position="50"/>
        <end position="68"/>
    </location>
</feature>
<keyword evidence="2" id="KW-0812">Transmembrane</keyword>
<feature type="region of interest" description="Disordered" evidence="1">
    <location>
        <begin position="283"/>
        <end position="314"/>
    </location>
</feature>
<feature type="transmembrane region" description="Helical" evidence="2">
    <location>
        <begin position="243"/>
        <end position="259"/>
    </location>
</feature>
<accession>A0ABR3C5G8</accession>
<organism evidence="3 4">
    <name type="scientific">Cryptococcus tetragattii IND107</name>
    <dbReference type="NCBI Taxonomy" id="1296105"/>
    <lineage>
        <taxon>Eukaryota</taxon>
        <taxon>Fungi</taxon>
        <taxon>Dikarya</taxon>
        <taxon>Basidiomycota</taxon>
        <taxon>Agaricomycotina</taxon>
        <taxon>Tremellomycetes</taxon>
        <taxon>Tremellales</taxon>
        <taxon>Cryptococcaceae</taxon>
        <taxon>Cryptococcus</taxon>
        <taxon>Cryptococcus gattii species complex</taxon>
    </lineage>
</organism>
<evidence type="ECO:0000313" key="4">
    <source>
        <dbReference type="Proteomes" id="UP000054399"/>
    </source>
</evidence>
<dbReference type="GeneID" id="91987540"/>
<keyword evidence="2" id="KW-0472">Membrane</keyword>
<evidence type="ECO:0000256" key="1">
    <source>
        <dbReference type="SAM" id="MobiDB-lite"/>
    </source>
</evidence>
<reference evidence="3" key="1">
    <citation type="submission" date="2015-01" db="EMBL/GenBank/DDBJ databases">
        <authorList>
            <consortium name="The Broad Institute Genomics Platform"/>
            <person name="Cuomo C."/>
            <person name="Litvintseva A."/>
            <person name="Chen Y."/>
            <person name="Heitman J."/>
            <person name="Sun S."/>
            <person name="Springer D."/>
            <person name="Dromer F."/>
            <person name="Young S."/>
            <person name="Zeng Q."/>
            <person name="Gargeya S."/>
            <person name="Abouelleil A."/>
            <person name="Alvarado L."/>
            <person name="Chapman S.B."/>
            <person name="Gainer-Dewar J."/>
            <person name="Goldberg J."/>
            <person name="Griggs A."/>
            <person name="Gujja S."/>
            <person name="Hansen M."/>
            <person name="Howarth C."/>
            <person name="Imamovic A."/>
            <person name="Larimer J."/>
            <person name="Murphy C."/>
            <person name="Naylor J."/>
            <person name="Pearson M."/>
            <person name="Priest M."/>
            <person name="Roberts A."/>
            <person name="Saif S."/>
            <person name="Shea T."/>
            <person name="Sykes S."/>
            <person name="Wortman J."/>
            <person name="Nusbaum C."/>
            <person name="Birren B."/>
        </authorList>
    </citation>
    <scope>NUCLEOTIDE SEQUENCE</scope>
    <source>
        <strain evidence="3">IND107</strain>
    </source>
</reference>
<name>A0ABR3C5G8_9TREE</name>
<keyword evidence="4" id="KW-1185">Reference proteome</keyword>
<keyword evidence="2" id="KW-1133">Transmembrane helix</keyword>
<gene>
    <name evidence="3" type="ORF">I308_100682</name>
</gene>
<dbReference type="Proteomes" id="UP000054399">
    <property type="component" value="Unassembled WGS sequence"/>
</dbReference>
<dbReference type="EMBL" id="ATAM02000001">
    <property type="protein sequence ID" value="KAL0255872.1"/>
    <property type="molecule type" value="Genomic_DNA"/>
</dbReference>
<protein>
    <submittedName>
        <fullName evidence="3">Uncharacterized protein</fullName>
    </submittedName>
</protein>
<sequence length="314" mass="34938">MSSDFNDPLRPGNGHTLTPFHILVLALCSISLILTNILGPNTVAGPLTRLSVLLVLLLLSHHFILYLLSYHSASLAKAHDEEKAKLDFVVKKSKMEHEKSGGDGDWEDPDAHPSRFLTTKEGKPRLFPFPLGLAGGGGGGSKEMWWEAGNSSHMQVLEFGFSTRTKMRQEALTPKTPAAREQLKAEMEAKESARQKKAKKTIEAFEAARQKWTTRLTHLKVLMFIISLGLVCKKMAVGCLMAWIYYIVVGYLTGLLAVPKEDEEKPAKKRKNIPTALTYLYEPDGKDSVKPAGHIPTRAPSHRQTTTYDRRYAS</sequence>